<feature type="domain" description="Cation efflux protein transmembrane" evidence="8">
    <location>
        <begin position="17"/>
        <end position="208"/>
    </location>
</feature>
<dbReference type="Gene3D" id="1.20.1510.10">
    <property type="entry name" value="Cation efflux protein transmembrane domain"/>
    <property type="match status" value="1"/>
</dbReference>
<evidence type="ECO:0000256" key="5">
    <source>
        <dbReference type="ARBA" id="ARBA00022989"/>
    </source>
</evidence>
<dbReference type="InterPro" id="IPR050291">
    <property type="entry name" value="CDF_Transporter"/>
</dbReference>
<comment type="subcellular location">
    <subcellularLocation>
        <location evidence="1">Membrane</location>
        <topology evidence="1">Multi-pass membrane protein</topology>
    </subcellularLocation>
</comment>
<feature type="transmembrane region" description="Helical" evidence="7">
    <location>
        <begin position="118"/>
        <end position="135"/>
    </location>
</feature>
<dbReference type="GO" id="GO:0016020">
    <property type="term" value="C:membrane"/>
    <property type="evidence" value="ECO:0007669"/>
    <property type="project" value="UniProtKB-SubCell"/>
</dbReference>
<feature type="domain" description="Cation efflux protein cytoplasmic" evidence="9">
    <location>
        <begin position="213"/>
        <end position="288"/>
    </location>
</feature>
<evidence type="ECO:0000256" key="2">
    <source>
        <dbReference type="ARBA" id="ARBA00008114"/>
    </source>
</evidence>
<dbReference type="PANTHER" id="PTHR43840">
    <property type="entry name" value="MITOCHONDRIAL METAL TRANSPORTER 1-RELATED"/>
    <property type="match status" value="1"/>
</dbReference>
<evidence type="ECO:0000256" key="6">
    <source>
        <dbReference type="ARBA" id="ARBA00023136"/>
    </source>
</evidence>
<evidence type="ECO:0000256" key="3">
    <source>
        <dbReference type="ARBA" id="ARBA00022448"/>
    </source>
</evidence>
<dbReference type="RefSeq" id="WP_120071218.1">
    <property type="nucleotide sequence ID" value="NZ_CP126113.1"/>
</dbReference>
<dbReference type="Gene3D" id="3.30.70.1350">
    <property type="entry name" value="Cation efflux protein, cytoplasmic domain"/>
    <property type="match status" value="1"/>
</dbReference>
<dbReference type="FunFam" id="1.20.1510.10:FF:000006">
    <property type="entry name" value="Divalent cation efflux transporter"/>
    <property type="match status" value="1"/>
</dbReference>
<dbReference type="InterPro" id="IPR058533">
    <property type="entry name" value="Cation_efflux_TM"/>
</dbReference>
<protein>
    <submittedName>
        <fullName evidence="10">Cation transporter</fullName>
    </submittedName>
</protein>
<name>A0A451GCS6_9BACI</name>
<comment type="caution">
    <text evidence="10">The sequence shown here is derived from an EMBL/GenBank/DDBJ whole genome shotgun (WGS) entry which is preliminary data.</text>
</comment>
<evidence type="ECO:0000259" key="9">
    <source>
        <dbReference type="Pfam" id="PF16916"/>
    </source>
</evidence>
<organism evidence="10 11">
    <name type="scientific">Siminovitchia fortis</name>
    <dbReference type="NCBI Taxonomy" id="254758"/>
    <lineage>
        <taxon>Bacteria</taxon>
        <taxon>Bacillati</taxon>
        <taxon>Bacillota</taxon>
        <taxon>Bacilli</taxon>
        <taxon>Bacillales</taxon>
        <taxon>Bacillaceae</taxon>
        <taxon>Siminovitchia</taxon>
    </lineage>
</organism>
<comment type="similarity">
    <text evidence="2">Belongs to the cation diffusion facilitator (CDF) transporter (TC 2.A.4) family.</text>
</comment>
<dbReference type="InterPro" id="IPR027470">
    <property type="entry name" value="Cation_efflux_CTD"/>
</dbReference>
<keyword evidence="6 7" id="KW-0472">Membrane</keyword>
<feature type="transmembrane region" description="Helical" evidence="7">
    <location>
        <begin position="15"/>
        <end position="34"/>
    </location>
</feature>
<dbReference type="Pfam" id="PF16916">
    <property type="entry name" value="ZT_dimer"/>
    <property type="match status" value="1"/>
</dbReference>
<accession>A0A451GCS6</accession>
<reference evidence="10" key="1">
    <citation type="submission" date="2018-12" db="EMBL/GenBank/DDBJ databases">
        <authorList>
            <person name="Sun L."/>
            <person name="Chen Z."/>
        </authorList>
    </citation>
    <scope>NUCLEOTIDE SEQUENCE [LARGE SCALE GENOMIC DNA]</scope>
    <source>
        <strain evidence="10">DSM 16012</strain>
    </source>
</reference>
<evidence type="ECO:0000256" key="1">
    <source>
        <dbReference type="ARBA" id="ARBA00004141"/>
    </source>
</evidence>
<keyword evidence="11" id="KW-1185">Reference proteome</keyword>
<sequence>MVQSKVNDLKMGERGAILSIFAYIFLSALKLVIADMTNSAALKADGMNNATDIVASIAVLIGLRFSQKPADKNHPYGHWKAETIAALVASFIMMAVGLQVLYEAVLSVFEAEQESPDMISALTAIFSAGVMYLVYRYNRSLGRKINSQAVTAAAKDNLSDAWVSIGAAVGIAGSQFGLPWLDPVTAVIVGILICKTAWGIFRESSLDLTDGYDEEKLALYKESILGISGVKGIKDIRARRYGSNSVVDVVILVNSTLGIQAAHQISDRVEEVLMEEYRVFDVHVHVEPN</sequence>
<gene>
    <name evidence="10" type="ORF">D4N35_005455</name>
</gene>
<dbReference type="Proteomes" id="UP000273811">
    <property type="component" value="Unassembled WGS sequence"/>
</dbReference>
<evidence type="ECO:0000259" key="8">
    <source>
        <dbReference type="Pfam" id="PF01545"/>
    </source>
</evidence>
<keyword evidence="3" id="KW-0813">Transport</keyword>
<evidence type="ECO:0000256" key="7">
    <source>
        <dbReference type="SAM" id="Phobius"/>
    </source>
</evidence>
<keyword evidence="4 7" id="KW-0812">Transmembrane</keyword>
<evidence type="ECO:0000313" key="11">
    <source>
        <dbReference type="Proteomes" id="UP000273811"/>
    </source>
</evidence>
<dbReference type="GeneID" id="56393308"/>
<dbReference type="OrthoDB" id="9806522at2"/>
<dbReference type="EMBL" id="QYTU02000007">
    <property type="protein sequence ID" value="RWR13216.1"/>
    <property type="molecule type" value="Genomic_DNA"/>
</dbReference>
<dbReference type="InterPro" id="IPR027469">
    <property type="entry name" value="Cation_efflux_TMD_sf"/>
</dbReference>
<feature type="transmembrane region" description="Helical" evidence="7">
    <location>
        <begin position="84"/>
        <end position="106"/>
    </location>
</feature>
<proteinExistence type="inferred from homology"/>
<dbReference type="PANTHER" id="PTHR43840:SF50">
    <property type="entry name" value="MANGANESE EFFLUX SYSTEM PROTEIN MNES"/>
    <property type="match status" value="1"/>
</dbReference>
<dbReference type="SUPFAM" id="SSF160240">
    <property type="entry name" value="Cation efflux protein cytoplasmic domain-like"/>
    <property type="match status" value="1"/>
</dbReference>
<dbReference type="SUPFAM" id="SSF161111">
    <property type="entry name" value="Cation efflux protein transmembrane domain-like"/>
    <property type="match status" value="1"/>
</dbReference>
<dbReference type="InterPro" id="IPR036837">
    <property type="entry name" value="Cation_efflux_CTD_sf"/>
</dbReference>
<keyword evidence="5 7" id="KW-1133">Transmembrane helix</keyword>
<evidence type="ECO:0000256" key="4">
    <source>
        <dbReference type="ARBA" id="ARBA00022692"/>
    </source>
</evidence>
<dbReference type="AlphaFoldDB" id="A0A451GCS6"/>
<dbReference type="InterPro" id="IPR002524">
    <property type="entry name" value="Cation_efflux"/>
</dbReference>
<dbReference type="NCBIfam" id="TIGR01297">
    <property type="entry name" value="CDF"/>
    <property type="match status" value="1"/>
</dbReference>
<dbReference type="GO" id="GO:0008324">
    <property type="term" value="F:monoatomic cation transmembrane transporter activity"/>
    <property type="evidence" value="ECO:0007669"/>
    <property type="project" value="InterPro"/>
</dbReference>
<evidence type="ECO:0000313" key="10">
    <source>
        <dbReference type="EMBL" id="RWR13216.1"/>
    </source>
</evidence>
<dbReference type="Pfam" id="PF01545">
    <property type="entry name" value="Cation_efflux"/>
    <property type="match status" value="1"/>
</dbReference>